<dbReference type="InterPro" id="IPR035093">
    <property type="entry name" value="RelE/ParE_toxin_dom_sf"/>
</dbReference>
<dbReference type="EMBL" id="QNRR01000019">
    <property type="protein sequence ID" value="RBP35917.1"/>
    <property type="molecule type" value="Genomic_DNA"/>
</dbReference>
<proteinExistence type="inferred from homology"/>
<keyword evidence="2" id="KW-1277">Toxin-antitoxin system</keyword>
<dbReference type="Gene3D" id="3.30.2310.20">
    <property type="entry name" value="RelE-like"/>
    <property type="match status" value="1"/>
</dbReference>
<evidence type="ECO:0000256" key="2">
    <source>
        <dbReference type="ARBA" id="ARBA00022649"/>
    </source>
</evidence>
<comment type="caution">
    <text evidence="3">The sequence shown here is derived from an EMBL/GenBank/DDBJ whole genome shotgun (WGS) entry which is preliminary data.</text>
</comment>
<comment type="similarity">
    <text evidence="1">Belongs to the RelE toxin family.</text>
</comment>
<evidence type="ECO:0000256" key="1">
    <source>
        <dbReference type="ARBA" id="ARBA00006226"/>
    </source>
</evidence>
<evidence type="ECO:0000313" key="3">
    <source>
        <dbReference type="EMBL" id="RBP35917.1"/>
    </source>
</evidence>
<sequence length="110" mass="12645">MLPANGKSMPRILRTQASKQDYNDIYSYIAADSPKHAANLLRKLDARLQVLSENNLMGRRRPELAEDLRSYPEGNYVIFYQPFEDGIILIRVLHSARDITADYFNESDTP</sequence>
<dbReference type="InterPro" id="IPR007712">
    <property type="entry name" value="RelE/ParE_toxin"/>
</dbReference>
<keyword evidence="4" id="KW-1185">Reference proteome</keyword>
<gene>
    <name evidence="3" type="ORF">DES53_11983</name>
</gene>
<protein>
    <submittedName>
        <fullName evidence="3">Toxin ParE1/3/4</fullName>
    </submittedName>
</protein>
<name>A0A366H4Y9_9BACT</name>
<dbReference type="AlphaFoldDB" id="A0A366H4Y9"/>
<dbReference type="PANTHER" id="PTHR33755">
    <property type="entry name" value="TOXIN PARE1-RELATED"/>
    <property type="match status" value="1"/>
</dbReference>
<accession>A0A366H4Y9</accession>
<dbReference type="Pfam" id="PF05016">
    <property type="entry name" value="ParE_toxin"/>
    <property type="match status" value="1"/>
</dbReference>
<dbReference type="PANTHER" id="PTHR33755:SF6">
    <property type="entry name" value="PLASMID STABILIZATION SYSTEM PROTEIN"/>
    <property type="match status" value="1"/>
</dbReference>
<reference evidence="3 4" key="1">
    <citation type="submission" date="2018-06" db="EMBL/GenBank/DDBJ databases">
        <title>Genomic Encyclopedia of Type Strains, Phase IV (KMG-IV): sequencing the most valuable type-strain genomes for metagenomic binning, comparative biology and taxonomic classification.</title>
        <authorList>
            <person name="Goeker M."/>
        </authorList>
    </citation>
    <scope>NUCLEOTIDE SEQUENCE [LARGE SCALE GENOMIC DNA]</scope>
    <source>
        <strain evidence="3 4">DSM 25532</strain>
    </source>
</reference>
<evidence type="ECO:0000313" key="4">
    <source>
        <dbReference type="Proteomes" id="UP000253426"/>
    </source>
</evidence>
<dbReference type="InterPro" id="IPR051803">
    <property type="entry name" value="TA_system_RelE-like_toxin"/>
</dbReference>
<organism evidence="3 4">
    <name type="scientific">Roseimicrobium gellanilyticum</name>
    <dbReference type="NCBI Taxonomy" id="748857"/>
    <lineage>
        <taxon>Bacteria</taxon>
        <taxon>Pseudomonadati</taxon>
        <taxon>Verrucomicrobiota</taxon>
        <taxon>Verrucomicrobiia</taxon>
        <taxon>Verrucomicrobiales</taxon>
        <taxon>Verrucomicrobiaceae</taxon>
        <taxon>Roseimicrobium</taxon>
    </lineage>
</organism>
<dbReference type="Proteomes" id="UP000253426">
    <property type="component" value="Unassembled WGS sequence"/>
</dbReference>